<dbReference type="InterPro" id="IPR050104">
    <property type="entry name" value="FMN-dep_NADH:Q_OxRdtase_AzoR1"/>
</dbReference>
<gene>
    <name evidence="6" type="primary">azoR</name>
    <name evidence="9" type="ORF">D0Y83_10880</name>
</gene>
<dbReference type="RefSeq" id="WP_151885852.1">
    <property type="nucleotide sequence ID" value="NZ_CP032228.1"/>
</dbReference>
<dbReference type="GO" id="GO:0016655">
    <property type="term" value="F:oxidoreductase activity, acting on NAD(P)H, quinone or similar compound as acceptor"/>
    <property type="evidence" value="ECO:0007669"/>
    <property type="project" value="InterPro"/>
</dbReference>
<dbReference type="HAMAP" id="MF_01216">
    <property type="entry name" value="Azoreductase_type1"/>
    <property type="match status" value="1"/>
</dbReference>
<comment type="catalytic activity">
    <reaction evidence="5">
        <text>N,N-dimethyl-1,4-phenylenediamine + anthranilate + 2 NAD(+) = 2-(4-dimethylaminophenyl)diazenylbenzoate + 2 NADH + 2 H(+)</text>
        <dbReference type="Rhea" id="RHEA:55872"/>
        <dbReference type="ChEBI" id="CHEBI:15378"/>
        <dbReference type="ChEBI" id="CHEBI:15783"/>
        <dbReference type="ChEBI" id="CHEBI:16567"/>
        <dbReference type="ChEBI" id="CHEBI:57540"/>
        <dbReference type="ChEBI" id="CHEBI:57945"/>
        <dbReference type="ChEBI" id="CHEBI:71579"/>
        <dbReference type="EC" id="1.7.1.17"/>
    </reaction>
    <physiologicalReaction direction="right-to-left" evidence="5">
        <dbReference type="Rhea" id="RHEA:55874"/>
    </physiologicalReaction>
</comment>
<dbReference type="EMBL" id="CP032228">
    <property type="protein sequence ID" value="QFI64777.1"/>
    <property type="molecule type" value="Genomic_DNA"/>
</dbReference>
<evidence type="ECO:0000256" key="2">
    <source>
        <dbReference type="ARBA" id="ARBA00022643"/>
    </source>
</evidence>
<keyword evidence="2 6" id="KW-0288">FMN</keyword>
<dbReference type="SUPFAM" id="SSF52218">
    <property type="entry name" value="Flavoproteins"/>
    <property type="match status" value="1"/>
</dbReference>
<reference evidence="10" key="1">
    <citation type="submission" date="2018-09" db="EMBL/GenBank/DDBJ databases">
        <title>Nocardia yunnanensis sp. nov., an actinomycete isolated from a soil sample.</title>
        <authorList>
            <person name="Zhang J."/>
        </authorList>
    </citation>
    <scope>NUCLEOTIDE SEQUENCE [LARGE SCALE GENOMIC DNA]</scope>
    <source>
        <strain evidence="10">21-3</strain>
    </source>
</reference>
<proteinExistence type="inferred from homology"/>
<dbReference type="GO" id="GO:0016652">
    <property type="term" value="F:oxidoreductase activity, acting on NAD(P)H as acceptor"/>
    <property type="evidence" value="ECO:0007669"/>
    <property type="project" value="UniProtKB-UniRule"/>
</dbReference>
<keyword evidence="4 6" id="KW-0520">NAD</keyword>
<dbReference type="AlphaFoldDB" id="A0A5P6NFE8"/>
<comment type="caution">
    <text evidence="6">Lacks conserved residue(s) required for the propagation of feature annotation.</text>
</comment>
<dbReference type="InterPro" id="IPR003680">
    <property type="entry name" value="Flavodoxin_fold"/>
</dbReference>
<evidence type="ECO:0000256" key="6">
    <source>
        <dbReference type="HAMAP-Rule" id="MF_01216"/>
    </source>
</evidence>
<dbReference type="PANTHER" id="PTHR43741:SF2">
    <property type="entry name" value="FMN-DEPENDENT NADH:QUINONE OXIDOREDUCTASE"/>
    <property type="match status" value="1"/>
</dbReference>
<feature type="domain" description="Flavodoxin-like fold" evidence="8">
    <location>
        <begin position="3"/>
        <end position="202"/>
    </location>
</feature>
<comment type="cofactor">
    <cofactor evidence="6">
        <name>FMN</name>
        <dbReference type="ChEBI" id="CHEBI:58210"/>
    </cofactor>
    <text evidence="6">Binds 1 FMN per subunit.</text>
</comment>
<dbReference type="GeneID" id="69697810"/>
<evidence type="ECO:0000313" key="10">
    <source>
        <dbReference type="Proteomes" id="UP000325385"/>
    </source>
</evidence>
<dbReference type="PANTHER" id="PTHR43741">
    <property type="entry name" value="FMN-DEPENDENT NADH-AZOREDUCTASE 1"/>
    <property type="match status" value="1"/>
</dbReference>
<dbReference type="GO" id="GO:0009055">
    <property type="term" value="F:electron transfer activity"/>
    <property type="evidence" value="ECO:0007669"/>
    <property type="project" value="UniProtKB-UniRule"/>
</dbReference>
<feature type="compositionally biased region" description="Low complexity" evidence="7">
    <location>
        <begin position="212"/>
        <end position="221"/>
    </location>
</feature>
<evidence type="ECO:0000256" key="3">
    <source>
        <dbReference type="ARBA" id="ARBA00023002"/>
    </source>
</evidence>
<dbReference type="Gene3D" id="3.40.50.360">
    <property type="match status" value="1"/>
</dbReference>
<protein>
    <recommendedName>
        <fullName evidence="6">FMN dependent NADH:quinone oxidoreductase</fullName>
        <ecNumber evidence="6">1.6.5.-</ecNumber>
    </recommendedName>
    <alternativeName>
        <fullName evidence="6">Azo-dye reductase</fullName>
    </alternativeName>
    <alternativeName>
        <fullName evidence="6">FMN-dependent NADH-azo compound oxidoreductase</fullName>
    </alternativeName>
    <alternativeName>
        <fullName evidence="6">FMN-dependent NADH-azoreductase</fullName>
        <ecNumber evidence="6">1.7.1.17</ecNumber>
    </alternativeName>
</protein>
<feature type="binding site" evidence="6">
    <location>
        <position position="10"/>
    </location>
    <ligand>
        <name>FMN</name>
        <dbReference type="ChEBI" id="CHEBI:58210"/>
    </ligand>
</feature>
<evidence type="ECO:0000256" key="5">
    <source>
        <dbReference type="ARBA" id="ARBA00048542"/>
    </source>
</evidence>
<comment type="function">
    <text evidence="6">Quinone reductase that provides resistance to thiol-specific stress caused by electrophilic quinones.</text>
</comment>
<dbReference type="InterPro" id="IPR029039">
    <property type="entry name" value="Flavoprotein-like_sf"/>
</dbReference>
<evidence type="ECO:0000313" key="9">
    <source>
        <dbReference type="EMBL" id="QFI64777.1"/>
    </source>
</evidence>
<organism evidence="9 10">
    <name type="scientific">Qipengyuania flava</name>
    <dbReference type="NCBI Taxonomy" id="192812"/>
    <lineage>
        <taxon>Bacteria</taxon>
        <taxon>Pseudomonadati</taxon>
        <taxon>Pseudomonadota</taxon>
        <taxon>Alphaproteobacteria</taxon>
        <taxon>Sphingomonadales</taxon>
        <taxon>Erythrobacteraceae</taxon>
        <taxon>Qipengyuania</taxon>
    </lineage>
</organism>
<dbReference type="InterPro" id="IPR023048">
    <property type="entry name" value="NADH:quinone_OxRdtase_FMN_depd"/>
</dbReference>
<feature type="region of interest" description="Disordered" evidence="7">
    <location>
        <begin position="212"/>
        <end position="236"/>
    </location>
</feature>
<keyword evidence="1 6" id="KW-0285">Flavoprotein</keyword>
<evidence type="ECO:0000256" key="1">
    <source>
        <dbReference type="ARBA" id="ARBA00022630"/>
    </source>
</evidence>
<sequence length="236" mass="25805">MTKLLRIDASARASGSHTRALADAFTESWLSKQPDDKLTLRDIGRNPPPFISEDWIAAAFAKDRSGSQAQLLALSDELIAEVADANIILLATPMYNYGMPAALKAWFDQVVRIGKTFTFDLDRGDRPLEPTFSGKTLVLLTSWGEFGFGPGELNQGCDSLTPHVRTASRYLGVDEFHHIGIEYQEFGDRRFETSREAAFAAIEPLVESLSEANSSSSLPNPDRAIRAEGSGGVLAR</sequence>
<comment type="function">
    <text evidence="6">Also exhibits azoreductase activity. Catalyzes the reductive cleavage of the azo bond in aromatic azo compounds to the corresponding amines.</text>
</comment>
<dbReference type="EC" id="1.6.5.-" evidence="6"/>
<comment type="catalytic activity">
    <reaction evidence="6">
        <text>2 a quinone + NADH + H(+) = 2 a 1,4-benzosemiquinone + NAD(+)</text>
        <dbReference type="Rhea" id="RHEA:65952"/>
        <dbReference type="ChEBI" id="CHEBI:15378"/>
        <dbReference type="ChEBI" id="CHEBI:57540"/>
        <dbReference type="ChEBI" id="CHEBI:57945"/>
        <dbReference type="ChEBI" id="CHEBI:132124"/>
        <dbReference type="ChEBI" id="CHEBI:134225"/>
    </reaction>
</comment>
<dbReference type="EC" id="1.7.1.17" evidence="6"/>
<name>A0A5P6NFE8_9SPHN</name>
<evidence type="ECO:0000256" key="4">
    <source>
        <dbReference type="ARBA" id="ARBA00023027"/>
    </source>
</evidence>
<evidence type="ECO:0000259" key="8">
    <source>
        <dbReference type="Pfam" id="PF02525"/>
    </source>
</evidence>
<evidence type="ECO:0000256" key="7">
    <source>
        <dbReference type="SAM" id="MobiDB-lite"/>
    </source>
</evidence>
<dbReference type="Pfam" id="PF02525">
    <property type="entry name" value="Flavodoxin_2"/>
    <property type="match status" value="1"/>
</dbReference>
<dbReference type="GO" id="GO:0010181">
    <property type="term" value="F:FMN binding"/>
    <property type="evidence" value="ECO:0007669"/>
    <property type="project" value="UniProtKB-UniRule"/>
</dbReference>
<dbReference type="Proteomes" id="UP000325385">
    <property type="component" value="Chromosome"/>
</dbReference>
<keyword evidence="3 6" id="KW-0560">Oxidoreductase</keyword>
<comment type="subunit">
    <text evidence="6">Homodimer.</text>
</comment>
<accession>A0A5P6NFE8</accession>
<comment type="similarity">
    <text evidence="6">Belongs to the azoreductase type 1 family.</text>
</comment>